<gene>
    <name evidence="2" type="ORF">SAMN02745131_02284</name>
</gene>
<evidence type="ECO:0000256" key="1">
    <source>
        <dbReference type="SAM" id="SignalP"/>
    </source>
</evidence>
<dbReference type="Pfam" id="PF11751">
    <property type="entry name" value="PorP_SprF"/>
    <property type="match status" value="1"/>
</dbReference>
<dbReference type="InterPro" id="IPR019861">
    <property type="entry name" value="PorP/SprF_Bacteroidetes"/>
</dbReference>
<dbReference type="EMBL" id="FQUU01000008">
    <property type="protein sequence ID" value="SHF29511.1"/>
    <property type="molecule type" value="Genomic_DNA"/>
</dbReference>
<sequence length="338" mass="37439">MRKILVLTAFIWALGAGKSYAQDPSFSQFFSSPLNINPALTANINADWRMVSNLRDQWIGPASPYMTGSISYDRKVMQNKMSGVEEGNVMGVGGMLMFDRAMGGIAKSIYGSLDISYRIKLIDAGNKHKLGIGFGGIYGHRTVDFSRLDWEEQFTGYGFNTNLPTGEAALANMKGYISLSAGLTYSISNETSNLDFGVAAFHVNKPKQTFLEDDKQVLAIRKVGHANYETFLDERTVLNINGIYQFQDQAKYFSVGGAVGYYLEDENESLITAGVWYWSKNAIVPYVGLAYKDMQFGVSYDLTVSKLNQATRKPNTFEVSVILRGTKPATGIIPCPWK</sequence>
<proteinExistence type="predicted"/>
<organism evidence="2 3">
    <name type="scientific">Flavisolibacter ginsengisoli DSM 18119</name>
    <dbReference type="NCBI Taxonomy" id="1121884"/>
    <lineage>
        <taxon>Bacteria</taxon>
        <taxon>Pseudomonadati</taxon>
        <taxon>Bacteroidota</taxon>
        <taxon>Chitinophagia</taxon>
        <taxon>Chitinophagales</taxon>
        <taxon>Chitinophagaceae</taxon>
        <taxon>Flavisolibacter</taxon>
    </lineage>
</organism>
<keyword evidence="3" id="KW-1185">Reference proteome</keyword>
<dbReference type="NCBIfam" id="TIGR03519">
    <property type="entry name" value="T9SS_PorP_fam"/>
    <property type="match status" value="1"/>
</dbReference>
<protein>
    <submittedName>
        <fullName evidence="2">Type IX secretion system membrane protein, PorP/SprF family</fullName>
    </submittedName>
</protein>
<keyword evidence="1" id="KW-0732">Signal</keyword>
<feature type="signal peptide" evidence="1">
    <location>
        <begin position="1"/>
        <end position="21"/>
    </location>
</feature>
<dbReference type="AlphaFoldDB" id="A0A1M5AGV1"/>
<dbReference type="RefSeq" id="WP_072835449.1">
    <property type="nucleotide sequence ID" value="NZ_FQUU01000008.1"/>
</dbReference>
<name>A0A1M5AGV1_9BACT</name>
<dbReference type="OrthoDB" id="645599at2"/>
<evidence type="ECO:0000313" key="2">
    <source>
        <dbReference type="EMBL" id="SHF29511.1"/>
    </source>
</evidence>
<evidence type="ECO:0000313" key="3">
    <source>
        <dbReference type="Proteomes" id="UP000184048"/>
    </source>
</evidence>
<dbReference type="STRING" id="1121884.SAMN02745131_02284"/>
<accession>A0A1M5AGV1</accession>
<dbReference type="Proteomes" id="UP000184048">
    <property type="component" value="Unassembled WGS sequence"/>
</dbReference>
<feature type="chain" id="PRO_5013087171" evidence="1">
    <location>
        <begin position="22"/>
        <end position="338"/>
    </location>
</feature>
<reference evidence="2 3" key="1">
    <citation type="submission" date="2016-11" db="EMBL/GenBank/DDBJ databases">
        <authorList>
            <person name="Jaros S."/>
            <person name="Januszkiewicz K."/>
            <person name="Wedrychowicz H."/>
        </authorList>
    </citation>
    <scope>NUCLEOTIDE SEQUENCE [LARGE SCALE GENOMIC DNA]</scope>
    <source>
        <strain evidence="2 3">DSM 18119</strain>
    </source>
</reference>